<dbReference type="Proteomes" id="UP000009309">
    <property type="component" value="Plasmid pFLIM01"/>
</dbReference>
<reference evidence="2 3" key="1">
    <citation type="journal article" date="2012" name="J. Bacteriol.">
        <title>Genome Sequence of the Filamentous Bacterium Fibrisoma limi BUZ 3T.</title>
        <authorList>
            <person name="Filippini M."/>
            <person name="Qi W."/>
            <person name="Jaenicke S."/>
            <person name="Goesmann A."/>
            <person name="Smits T.H."/>
            <person name="Bagheri H.C."/>
        </authorList>
    </citation>
    <scope>NUCLEOTIDE SEQUENCE [LARGE SCALE GENOMIC DNA]</scope>
    <source>
        <strain evidence="3">BUZ 3T</strain>
        <plasmid evidence="2 3">pFLIM01</plasmid>
    </source>
</reference>
<keyword evidence="3" id="KW-1185">Reference proteome</keyword>
<dbReference type="AlphaFoldDB" id="I2GTV6"/>
<dbReference type="InterPro" id="IPR036286">
    <property type="entry name" value="LexA/Signal_pep-like_sf"/>
</dbReference>
<dbReference type="PANTHER" id="PTHR33516">
    <property type="entry name" value="LEXA REPRESSOR"/>
    <property type="match status" value="1"/>
</dbReference>
<dbReference type="RefSeq" id="WP_015056892.1">
    <property type="nucleotide sequence ID" value="NC_019017.1"/>
</dbReference>
<dbReference type="PANTHER" id="PTHR33516:SF2">
    <property type="entry name" value="LEXA REPRESSOR-RELATED"/>
    <property type="match status" value="1"/>
</dbReference>
<evidence type="ECO:0000313" key="2">
    <source>
        <dbReference type="EMBL" id="CCH57557.1"/>
    </source>
</evidence>
<dbReference type="InterPro" id="IPR050077">
    <property type="entry name" value="LexA_repressor"/>
</dbReference>
<organism evidence="2 3">
    <name type="scientific">Fibrisoma limi BUZ 3</name>
    <dbReference type="NCBI Taxonomy" id="1185876"/>
    <lineage>
        <taxon>Bacteria</taxon>
        <taxon>Pseudomonadati</taxon>
        <taxon>Bacteroidota</taxon>
        <taxon>Cytophagia</taxon>
        <taxon>Cytophagales</taxon>
        <taxon>Spirosomataceae</taxon>
        <taxon>Fibrisoma</taxon>
    </lineage>
</organism>
<dbReference type="Gene3D" id="2.10.109.10">
    <property type="entry name" value="Umud Fragment, subunit A"/>
    <property type="match status" value="1"/>
</dbReference>
<dbReference type="CDD" id="cd06529">
    <property type="entry name" value="S24_LexA-like"/>
    <property type="match status" value="1"/>
</dbReference>
<keyword evidence="2" id="KW-0378">Hydrolase</keyword>
<accession>I2GTV6</accession>
<keyword evidence="2" id="KW-0614">Plasmid</keyword>
<evidence type="ECO:0000313" key="3">
    <source>
        <dbReference type="Proteomes" id="UP000009309"/>
    </source>
</evidence>
<geneLocation type="plasmid" evidence="2 3">
    <name>pFLIM01</name>
</geneLocation>
<name>I2GTV6_9BACT</name>
<protein>
    <submittedName>
        <fullName evidence="2">Protein umuD</fullName>
        <ecNumber evidence="2">3.4.21.-</ecNumber>
    </submittedName>
</protein>
<sequence length="125" mass="14420">MFSSPAENHLERPLDINDYLGLNRVTTHFAVVETDSMIEDDIHRGDILIVDRSKPVVSESIVFVWLAGDHYIKRIRFVGDMIELTTANEKYEPVYVHPGDNFEIFGSVTYVVKKARVIIPFVRRQ</sequence>
<feature type="domain" description="Peptidase S24/S26A/S26B/S26C" evidence="1">
    <location>
        <begin position="5"/>
        <end position="108"/>
    </location>
</feature>
<dbReference type="OrthoDB" id="9787787at2"/>
<dbReference type="SUPFAM" id="SSF51306">
    <property type="entry name" value="LexA/Signal peptidase"/>
    <property type="match status" value="1"/>
</dbReference>
<dbReference type="InterPro" id="IPR015927">
    <property type="entry name" value="Peptidase_S24_S26A/B/C"/>
</dbReference>
<dbReference type="InterPro" id="IPR039418">
    <property type="entry name" value="LexA-like"/>
</dbReference>
<proteinExistence type="predicted"/>
<dbReference type="GO" id="GO:0016787">
    <property type="term" value="F:hydrolase activity"/>
    <property type="evidence" value="ECO:0007669"/>
    <property type="project" value="UniProtKB-KW"/>
</dbReference>
<dbReference type="EMBL" id="HE805916">
    <property type="protein sequence ID" value="CCH57557.1"/>
    <property type="molecule type" value="Genomic_DNA"/>
</dbReference>
<dbReference type="Pfam" id="PF00717">
    <property type="entry name" value="Peptidase_S24"/>
    <property type="match status" value="1"/>
</dbReference>
<gene>
    <name evidence="2" type="primary">umuD</name>
    <name evidence="2" type="ORF">BN8_p06741</name>
</gene>
<dbReference type="EC" id="3.4.21.-" evidence="2"/>
<evidence type="ECO:0000259" key="1">
    <source>
        <dbReference type="Pfam" id="PF00717"/>
    </source>
</evidence>